<dbReference type="EMBL" id="SJJY01000007">
    <property type="protein sequence ID" value="TCC20093.1"/>
    <property type="molecule type" value="Genomic_DNA"/>
</dbReference>
<protein>
    <submittedName>
        <fullName evidence="1">Uncharacterized protein</fullName>
    </submittedName>
</protein>
<proteinExistence type="predicted"/>
<evidence type="ECO:0000313" key="1">
    <source>
        <dbReference type="EMBL" id="TCC20093.1"/>
    </source>
</evidence>
<keyword evidence="2" id="KW-1185">Reference proteome</keyword>
<reference evidence="1 2" key="1">
    <citation type="submission" date="2019-02" db="EMBL/GenBank/DDBJ databases">
        <title>Kribbella capetownensis sp. nov. and Kribbella speibonae sp. nov., isolated from soil.</title>
        <authorList>
            <person name="Curtis S.M."/>
            <person name="Norton I."/>
            <person name="Everest G.J."/>
            <person name="Meyers P.R."/>
        </authorList>
    </citation>
    <scope>NUCLEOTIDE SEQUENCE [LARGE SCALE GENOMIC DNA]</scope>
    <source>
        <strain evidence="1 2">SK5</strain>
    </source>
</reference>
<dbReference type="RefSeq" id="WP_131465494.1">
    <property type="nucleotide sequence ID" value="NZ_SJJY01000007.1"/>
</dbReference>
<comment type="caution">
    <text evidence="1">The sequence shown here is derived from an EMBL/GenBank/DDBJ whole genome shotgun (WGS) entry which is preliminary data.</text>
</comment>
<sequence>MNAAVAPAKVVIEPDIDIYGKYIRVSALADYLEIAALADRRVTEASLADIIVDNEWVRRPTRQFIHPENVDEDPGELSKNVFNLLRERQAVLGDTYPFEQAGKALRRRSGGPDPVACRYTALLALTAVHAWKIPSEADPEPTLEQVVMSVLSELGLTAVNIGATDRGSGFKDAVVQGGQALGLQPMDDPMPRSVRAKDSGVDTLAGAVWRDGRPGGQWVFIGQVTVAKSSAWKDKLAEPEPPRWAKFLQEPLHPQAFLAVPYHVETDFLRELLVSQRGAVLDRLRLVSRKAENTEPEVTLIKSLLECPVA</sequence>
<gene>
    <name evidence="1" type="ORF">E0H58_28590</name>
</gene>
<evidence type="ECO:0000313" key="2">
    <source>
        <dbReference type="Proteomes" id="UP000292385"/>
    </source>
</evidence>
<organism evidence="1 2">
    <name type="scientific">Kribbella speibonae</name>
    <dbReference type="NCBI Taxonomy" id="1572660"/>
    <lineage>
        <taxon>Bacteria</taxon>
        <taxon>Bacillati</taxon>
        <taxon>Actinomycetota</taxon>
        <taxon>Actinomycetes</taxon>
        <taxon>Propionibacteriales</taxon>
        <taxon>Kribbellaceae</taxon>
        <taxon>Kribbella</taxon>
    </lineage>
</organism>
<accession>A0ABY1ZY21</accession>
<dbReference type="Proteomes" id="UP000292385">
    <property type="component" value="Unassembled WGS sequence"/>
</dbReference>
<name>A0ABY1ZY21_9ACTN</name>